<dbReference type="GO" id="GO:0007130">
    <property type="term" value="P:synaptonemal complex assembly"/>
    <property type="evidence" value="ECO:0007669"/>
    <property type="project" value="TreeGrafter"/>
</dbReference>
<dbReference type="GO" id="GO:0051598">
    <property type="term" value="P:meiotic recombination checkpoint signaling"/>
    <property type="evidence" value="ECO:0007669"/>
    <property type="project" value="TreeGrafter"/>
</dbReference>
<protein>
    <recommendedName>
        <fullName evidence="7">HORMA domain-containing protein</fullName>
    </recommendedName>
</protein>
<comment type="subcellular location">
    <subcellularLocation>
        <location evidence="2">Chromosome</location>
    </subcellularLocation>
    <subcellularLocation>
        <location evidence="1">Nucleus</location>
    </subcellularLocation>
</comment>
<feature type="compositionally biased region" description="Polar residues" evidence="6">
    <location>
        <begin position="431"/>
        <end position="445"/>
    </location>
</feature>
<organism evidence="8 9">
    <name type="scientific">Oleoguttula mirabilis</name>
    <dbReference type="NCBI Taxonomy" id="1507867"/>
    <lineage>
        <taxon>Eukaryota</taxon>
        <taxon>Fungi</taxon>
        <taxon>Dikarya</taxon>
        <taxon>Ascomycota</taxon>
        <taxon>Pezizomycotina</taxon>
        <taxon>Dothideomycetes</taxon>
        <taxon>Dothideomycetidae</taxon>
        <taxon>Mycosphaerellales</taxon>
        <taxon>Teratosphaeriaceae</taxon>
        <taxon>Oleoguttula</taxon>
    </lineage>
</organism>
<dbReference type="PROSITE" id="PS50815">
    <property type="entry name" value="HORMA"/>
    <property type="match status" value="1"/>
</dbReference>
<feature type="region of interest" description="Disordered" evidence="6">
    <location>
        <begin position="693"/>
        <end position="730"/>
    </location>
</feature>
<dbReference type="AlphaFoldDB" id="A0AAV9JKU2"/>
<feature type="region of interest" description="Disordered" evidence="6">
    <location>
        <begin position="330"/>
        <end position="375"/>
    </location>
</feature>
<dbReference type="PANTHER" id="PTHR48225:SF7">
    <property type="entry name" value="MEIOSIS-SPECIFIC PROTEIN HOP1"/>
    <property type="match status" value="1"/>
</dbReference>
<dbReference type="PANTHER" id="PTHR48225">
    <property type="entry name" value="HORMA DOMAIN-CONTAINING PROTEIN 1"/>
    <property type="match status" value="1"/>
</dbReference>
<keyword evidence="3" id="KW-0158">Chromosome</keyword>
<keyword evidence="9" id="KW-1185">Reference proteome</keyword>
<comment type="caution">
    <text evidence="8">The sequence shown here is derived from an EMBL/GenBank/DDBJ whole genome shotgun (WGS) entry which is preliminary data.</text>
</comment>
<name>A0AAV9JKU2_9PEZI</name>
<dbReference type="SUPFAM" id="SSF57903">
    <property type="entry name" value="FYVE/PHD zinc finger"/>
    <property type="match status" value="1"/>
</dbReference>
<dbReference type="Proteomes" id="UP001324427">
    <property type="component" value="Unassembled WGS sequence"/>
</dbReference>
<dbReference type="Pfam" id="PF02301">
    <property type="entry name" value="HORMA"/>
    <property type="match status" value="1"/>
</dbReference>
<dbReference type="InterPro" id="IPR003511">
    <property type="entry name" value="HORMA_dom"/>
</dbReference>
<accession>A0AAV9JKU2</accession>
<dbReference type="GO" id="GO:0005634">
    <property type="term" value="C:nucleus"/>
    <property type="evidence" value="ECO:0007669"/>
    <property type="project" value="UniProtKB-SubCell"/>
</dbReference>
<feature type="region of interest" description="Disordered" evidence="6">
    <location>
        <begin position="430"/>
        <end position="474"/>
    </location>
</feature>
<evidence type="ECO:0000256" key="6">
    <source>
        <dbReference type="SAM" id="MobiDB-lite"/>
    </source>
</evidence>
<dbReference type="InterPro" id="IPR011011">
    <property type="entry name" value="Znf_FYVE_PHD"/>
</dbReference>
<evidence type="ECO:0000256" key="4">
    <source>
        <dbReference type="ARBA" id="ARBA00023242"/>
    </source>
</evidence>
<evidence type="ECO:0000313" key="8">
    <source>
        <dbReference type="EMBL" id="KAK4545923.1"/>
    </source>
</evidence>
<evidence type="ECO:0000313" key="9">
    <source>
        <dbReference type="Proteomes" id="UP001324427"/>
    </source>
</evidence>
<dbReference type="InterPro" id="IPR051294">
    <property type="entry name" value="HORMA_MeioticProgression"/>
</dbReference>
<keyword evidence="4" id="KW-0539">Nucleus</keyword>
<evidence type="ECO:0000259" key="7">
    <source>
        <dbReference type="PROSITE" id="PS50815"/>
    </source>
</evidence>
<dbReference type="Gene3D" id="3.30.40.10">
    <property type="entry name" value="Zinc/RING finger domain, C3HC4 (zinc finger)"/>
    <property type="match status" value="1"/>
</dbReference>
<dbReference type="GO" id="GO:0005694">
    <property type="term" value="C:chromosome"/>
    <property type="evidence" value="ECO:0007669"/>
    <property type="project" value="UniProtKB-SubCell"/>
</dbReference>
<dbReference type="EMBL" id="JAVFHQ010000017">
    <property type="protein sequence ID" value="KAK4545923.1"/>
    <property type="molecule type" value="Genomic_DNA"/>
</dbReference>
<dbReference type="InterPro" id="IPR036570">
    <property type="entry name" value="HORMA_dom_sf"/>
</dbReference>
<dbReference type="Gene3D" id="3.30.900.10">
    <property type="entry name" value="HORMA domain"/>
    <property type="match status" value="1"/>
</dbReference>
<dbReference type="InterPro" id="IPR013083">
    <property type="entry name" value="Znf_RING/FYVE/PHD"/>
</dbReference>
<proteinExistence type="predicted"/>
<reference evidence="8 9" key="1">
    <citation type="submission" date="2021-11" db="EMBL/GenBank/DDBJ databases">
        <title>Black yeast isolated from Biological Soil Crust.</title>
        <authorList>
            <person name="Kurbessoian T."/>
        </authorList>
    </citation>
    <scope>NUCLEOTIDE SEQUENCE [LARGE SCALE GENOMIC DNA]</scope>
    <source>
        <strain evidence="8 9">CCFEE 5522</strain>
    </source>
</reference>
<sequence>MTTVQIQKTRNASTVTKTAIDQKQSLEVVQTMLHGGLSSLAYMRNFFAEKAFDEQMYEMSDRIHSYKDYAAGKLVKERSEANAPSTAMRILRRGRSKRVDMFLDWLEKGAFAALKAGHLRALQIYVHADPTDRQRVIETYTFTIKYSEDAGKGKVLAGLEMDGPGSPQISVQATNSTLQTLLRQIVDICAGLPDLPEKRFISMEVFYVPDLKKQYRPQGWVASTSDKLLFAQAEGWETYTETLKELSSHFHRSTLKVTSLIQPTKRALARHVPTAFPKLLEYGPSYSKQADIDMLEESPRVVEMADGPPSDRSHTDIVTPSTVVQEAIKPADGVVQGRRKTVKDLNPTPAPTSDPPLTAAPSQEPRPDSSTQFVHPSTDAVASFPSQLEDSLNTQASNVRNMKKVLKDMMLPEQISQGDTQTQALPHLPTLSESTESPSRYTVSPSKLPIAEPTVRDKPALSPTKASELERDQRRLRQHAHDLAKRKGRKTKNGEVVLCQCGYMEEEDGMVECTYCGTWQHLHCYGYTGSDDPRLPEDHTCYQCLLGDGEEDLLLKLQSLAMKRRGMHLAVKKGVKTQRDFATDLGLDIHVAGPVYQHLKNAGYILPATGSHKAGYTKSTKPLFVAVKEGADHEKMLQTLFDPLLHVGHHYLLPTKPTPPTTLTQRLLASQADNMPPPATPASALRKKNAMTPASGLDLRPSMTPFPTPSRPRQPQKRQFDDGEAATPVSTYKRLKSMQTQYLLDANGLPSSPADPFAYR</sequence>
<feature type="domain" description="HORMA" evidence="7">
    <location>
        <begin position="23"/>
        <end position="257"/>
    </location>
</feature>
<evidence type="ECO:0000256" key="2">
    <source>
        <dbReference type="ARBA" id="ARBA00004286"/>
    </source>
</evidence>
<dbReference type="SUPFAM" id="SSF56019">
    <property type="entry name" value="The spindle assembly checkpoint protein mad2"/>
    <property type="match status" value="1"/>
</dbReference>
<evidence type="ECO:0000256" key="3">
    <source>
        <dbReference type="ARBA" id="ARBA00022454"/>
    </source>
</evidence>
<evidence type="ECO:0000256" key="1">
    <source>
        <dbReference type="ARBA" id="ARBA00004123"/>
    </source>
</evidence>
<evidence type="ECO:0000256" key="5">
    <source>
        <dbReference type="ARBA" id="ARBA00023254"/>
    </source>
</evidence>
<keyword evidence="5" id="KW-0469">Meiosis</keyword>
<gene>
    <name evidence="8" type="ORF">LTR36_002487</name>
</gene>